<reference evidence="2" key="1">
    <citation type="submission" date="2022-04" db="EMBL/GenBank/DDBJ databases">
        <title>Diverse halophilic archaea isolated from saline environments.</title>
        <authorList>
            <person name="Cui H.-L."/>
        </authorList>
    </citation>
    <scope>NUCLEOTIDE SEQUENCE</scope>
    <source>
        <strain evidence="2">XZYJT40</strain>
    </source>
</reference>
<dbReference type="KEGG" id="haxz:M0R88_03685"/>
<dbReference type="InterPro" id="IPR003749">
    <property type="entry name" value="ThiS/MoaD-like"/>
</dbReference>
<dbReference type="AlphaFoldDB" id="A0A8U0ILJ2"/>
<name>A0A8U0ILJ2_9EURY</name>
<sequence length="144" mass="16187">MQSDARTAEATADERGTTVESAEDRETTVEVRCTGHVRTATGESKLEFAFEGETLRAFLDAFFARYDVKDLLLAETEDEATTRGWADPPEELPGTWRKNPEGEQTRTYARVLVNGQFNEHLAGLDTRLRDGDRVGLCYPFIFCC</sequence>
<keyword evidence="3" id="KW-1185">Reference proteome</keyword>
<dbReference type="RefSeq" id="WP_248655617.1">
    <property type="nucleotide sequence ID" value="NZ_CP096658.1"/>
</dbReference>
<dbReference type="InterPro" id="IPR012675">
    <property type="entry name" value="Beta-grasp_dom_sf"/>
</dbReference>
<organism evidence="2 3">
    <name type="scientific">Halorussus gelatinilyticus</name>
    <dbReference type="NCBI Taxonomy" id="2937524"/>
    <lineage>
        <taxon>Archaea</taxon>
        <taxon>Methanobacteriati</taxon>
        <taxon>Methanobacteriota</taxon>
        <taxon>Stenosarchaea group</taxon>
        <taxon>Halobacteria</taxon>
        <taxon>Halobacteriales</taxon>
        <taxon>Haladaptataceae</taxon>
        <taxon>Halorussus</taxon>
    </lineage>
</organism>
<dbReference type="EMBL" id="CP096658">
    <property type="protein sequence ID" value="UPW01212.1"/>
    <property type="molecule type" value="Genomic_DNA"/>
</dbReference>
<dbReference type="Proteomes" id="UP000830434">
    <property type="component" value="Chromosome"/>
</dbReference>
<dbReference type="InterPro" id="IPR016155">
    <property type="entry name" value="Mopterin_synth/thiamin_S_b"/>
</dbReference>
<protein>
    <submittedName>
        <fullName evidence="2">MoaD/ThiS family protein</fullName>
    </submittedName>
</protein>
<feature type="compositionally biased region" description="Basic and acidic residues" evidence="1">
    <location>
        <begin position="12"/>
        <end position="27"/>
    </location>
</feature>
<dbReference type="Pfam" id="PF02597">
    <property type="entry name" value="ThiS"/>
    <property type="match status" value="1"/>
</dbReference>
<feature type="region of interest" description="Disordered" evidence="1">
    <location>
        <begin position="1"/>
        <end position="27"/>
    </location>
</feature>
<dbReference type="SUPFAM" id="SSF54285">
    <property type="entry name" value="MoaD/ThiS"/>
    <property type="match status" value="1"/>
</dbReference>
<feature type="region of interest" description="Disordered" evidence="1">
    <location>
        <begin position="78"/>
        <end position="101"/>
    </location>
</feature>
<dbReference type="GeneID" id="72188926"/>
<accession>A0A8U0ILJ2</accession>
<gene>
    <name evidence="2" type="ORF">M0R88_03685</name>
</gene>
<evidence type="ECO:0000313" key="2">
    <source>
        <dbReference type="EMBL" id="UPW01212.1"/>
    </source>
</evidence>
<proteinExistence type="predicted"/>
<evidence type="ECO:0000313" key="3">
    <source>
        <dbReference type="Proteomes" id="UP000830434"/>
    </source>
</evidence>
<evidence type="ECO:0000256" key="1">
    <source>
        <dbReference type="SAM" id="MobiDB-lite"/>
    </source>
</evidence>
<dbReference type="Gene3D" id="3.10.20.30">
    <property type="match status" value="1"/>
</dbReference>